<organism evidence="2 3">
    <name type="scientific">Rhizophagus irregularis</name>
    <dbReference type="NCBI Taxonomy" id="588596"/>
    <lineage>
        <taxon>Eukaryota</taxon>
        <taxon>Fungi</taxon>
        <taxon>Fungi incertae sedis</taxon>
        <taxon>Mucoromycota</taxon>
        <taxon>Glomeromycotina</taxon>
        <taxon>Glomeromycetes</taxon>
        <taxon>Glomerales</taxon>
        <taxon>Glomeraceae</taxon>
        <taxon>Rhizophagus</taxon>
    </lineage>
</organism>
<keyword evidence="3" id="KW-1185">Reference proteome</keyword>
<feature type="non-terminal residue" evidence="2">
    <location>
        <position position="1"/>
    </location>
</feature>
<dbReference type="EMBL" id="LLXI01001586">
    <property type="protein sequence ID" value="PKY54342.1"/>
    <property type="molecule type" value="Genomic_DNA"/>
</dbReference>
<dbReference type="Pfam" id="PF10551">
    <property type="entry name" value="MULE"/>
    <property type="match status" value="1"/>
</dbReference>
<evidence type="ECO:0000313" key="2">
    <source>
        <dbReference type="EMBL" id="PKY54342.1"/>
    </source>
</evidence>
<comment type="caution">
    <text evidence="2">The sequence shown here is derived from an EMBL/GenBank/DDBJ whole genome shotgun (WGS) entry which is preliminary data.</text>
</comment>
<dbReference type="VEuPathDB" id="FungiDB:RhiirFUN_010871"/>
<feature type="domain" description="MULE transposase" evidence="1">
    <location>
        <begin position="141"/>
        <end position="235"/>
    </location>
</feature>
<dbReference type="VEuPathDB" id="FungiDB:FUN_006868"/>
<gene>
    <name evidence="2" type="ORF">RhiirA4_304854</name>
</gene>
<dbReference type="InterPro" id="IPR018289">
    <property type="entry name" value="MULE_transposase_dom"/>
</dbReference>
<protein>
    <recommendedName>
        <fullName evidence="1">MULE transposase domain-containing protein</fullName>
    </recommendedName>
</protein>
<feature type="non-terminal residue" evidence="2">
    <location>
        <position position="247"/>
    </location>
</feature>
<evidence type="ECO:0000259" key="1">
    <source>
        <dbReference type="Pfam" id="PF10551"/>
    </source>
</evidence>
<reference evidence="2 3" key="1">
    <citation type="submission" date="2015-10" db="EMBL/GenBank/DDBJ databases">
        <title>Genome analyses suggest a sexual origin of heterokaryosis in a supposedly ancient asexual fungus.</title>
        <authorList>
            <person name="Ropars J."/>
            <person name="Sedzielewska K."/>
            <person name="Noel J."/>
            <person name="Charron P."/>
            <person name="Farinelli L."/>
            <person name="Marton T."/>
            <person name="Kruger M."/>
            <person name="Pelin A."/>
            <person name="Brachmann A."/>
            <person name="Corradi N."/>
        </authorList>
    </citation>
    <scope>NUCLEOTIDE SEQUENCE [LARGE SCALE GENOMIC DNA]</scope>
    <source>
        <strain evidence="2 3">A4</strain>
    </source>
</reference>
<name>A0A2I1H633_9GLOM</name>
<proteinExistence type="predicted"/>
<dbReference type="AlphaFoldDB" id="A0A2I1H633"/>
<evidence type="ECO:0000313" key="3">
    <source>
        <dbReference type="Proteomes" id="UP000234323"/>
    </source>
</evidence>
<dbReference type="Proteomes" id="UP000234323">
    <property type="component" value="Unassembled WGS sequence"/>
</dbReference>
<accession>A0A2I1H633</accession>
<dbReference type="VEuPathDB" id="FungiDB:RhiirA1_395732"/>
<sequence>ERYNCDGVTKISINEHTQIAEISLYHKDLHVRPVDKSLPQNVKEFIEKNISLLPREIYARLVNEGLDISIKQSQVHFWWTHLGQGRYKRCEDAFNSTCLWLLENDYSIILKEVEPVRALAFETNILKQLNELGININEYGIDATYNTNNMGFELYVLHAEVNGTGFPLSYLFLENNGKCKDGLRTSILQKFLTIFRDQGLQPKFFLTDKDFSQINAARFTWPHAKIQLCRWHIKKAINTRLSSNKNI</sequence>